<feature type="compositionally biased region" description="Polar residues" evidence="6">
    <location>
        <begin position="1273"/>
        <end position="1283"/>
    </location>
</feature>
<feature type="compositionally biased region" description="Polar residues" evidence="6">
    <location>
        <begin position="888"/>
        <end position="901"/>
    </location>
</feature>
<feature type="compositionally biased region" description="Polar residues" evidence="6">
    <location>
        <begin position="994"/>
        <end position="1006"/>
    </location>
</feature>
<feature type="domain" description="Transcription factor tau subunit sfc3/Tfc3 C-terminal" evidence="8">
    <location>
        <begin position="1607"/>
        <end position="2048"/>
    </location>
</feature>
<dbReference type="PANTHER" id="PTHR15180">
    <property type="entry name" value="GENERAL TRANSCRIPTION FACTOR 3C POLYPEPTIDE 1"/>
    <property type="match status" value="1"/>
</dbReference>
<dbReference type="EMBL" id="JAPDRK010000004">
    <property type="protein sequence ID" value="KAJ9612873.1"/>
    <property type="molecule type" value="Genomic_DNA"/>
</dbReference>
<dbReference type="GO" id="GO:0006384">
    <property type="term" value="P:transcription initiation at RNA polymerase III promoter"/>
    <property type="evidence" value="ECO:0007669"/>
    <property type="project" value="InterPro"/>
</dbReference>
<dbReference type="PANTHER" id="PTHR15180:SF1">
    <property type="entry name" value="GENERAL TRANSCRIPTION FACTOR 3C POLYPEPTIDE 1"/>
    <property type="match status" value="1"/>
</dbReference>
<evidence type="ECO:0000256" key="5">
    <source>
        <dbReference type="ARBA" id="ARBA00023242"/>
    </source>
</evidence>
<evidence type="ECO:0000256" key="1">
    <source>
        <dbReference type="ARBA" id="ARBA00004123"/>
    </source>
</evidence>
<comment type="caution">
    <text evidence="9">The sequence shown here is derived from an EMBL/GenBank/DDBJ whole genome shotgun (WGS) entry which is preliminary data.</text>
</comment>
<evidence type="ECO:0000256" key="3">
    <source>
        <dbReference type="ARBA" id="ARBA00023125"/>
    </source>
</evidence>
<evidence type="ECO:0008006" key="11">
    <source>
        <dbReference type="Google" id="ProtNLM"/>
    </source>
</evidence>
<evidence type="ECO:0000256" key="6">
    <source>
        <dbReference type="SAM" id="MobiDB-lite"/>
    </source>
</evidence>
<dbReference type="InterPro" id="IPR036390">
    <property type="entry name" value="WH_DNA-bd_sf"/>
</dbReference>
<dbReference type="Proteomes" id="UP001172673">
    <property type="component" value="Unassembled WGS sequence"/>
</dbReference>
<evidence type="ECO:0000313" key="9">
    <source>
        <dbReference type="EMBL" id="KAJ9612873.1"/>
    </source>
</evidence>
<name>A0AA39CM53_9EURO</name>
<dbReference type="GO" id="GO:0000127">
    <property type="term" value="C:transcription factor TFIIIC complex"/>
    <property type="evidence" value="ECO:0007669"/>
    <property type="project" value="InterPro"/>
</dbReference>
<dbReference type="Pfam" id="PF20222">
    <property type="entry name" value="DUF6581"/>
    <property type="match status" value="1"/>
</dbReference>
<keyword evidence="5" id="KW-0539">Nucleus</keyword>
<feature type="region of interest" description="Disordered" evidence="6">
    <location>
        <begin position="1163"/>
        <end position="1304"/>
    </location>
</feature>
<feature type="region of interest" description="Disordered" evidence="6">
    <location>
        <begin position="1556"/>
        <end position="1612"/>
    </location>
</feature>
<sequence>MAKSIDSLIKHLIGVIAANPQGLTITQLANSTTAYYDATEEDSEPSSPPNSTTATSYVTIDRTFLSSVWLWLGRHPDISIGENGHYNKTALAQVEAEFPGYVDSIFGPSTPLPVARTETRNSRRSCATLEKQRRPQQALTAEGPRIFLKEERLYQAICGHPPEPKKVSASEFQLLSHIAAAGSEGVLQGELVRKSGQDKRSVPKRTDILHSKGYIIKETVFKNGTRTSRLILKKFGKANTANAELSRPQRSTMRHVVRRVFDILAAQSLIPQARLAEELNLQSPAESAVLQKVLRRLEKLKLVKRARTAVGPSATSNDLQYFVQLLRPAEPEDLDTFDTEKLFLNQDLEELTSCHTSRDQPGVSATDSPVADEEDNSSKERVQSATWNPDRQMSNVLAETVQSAGRVGLTNLVGPNFMLYFSTILTIRQDARQKISGGLVRKQLEALLYRISSESLVVQPPHLRHLAIVRHAVTEDGAMKFFHHSWDEFKQLAMGHGIDISAVSGAKKLLKANEKEETSTTATGTSQRAVDTDEFGFPSHDVAPLQVSRGQATFSSIIGATAARDVDISKGELVVVEQGSTRSLEIRNDVTSSSRRASRSEQHIEIASTSRKVTEGNLPVPQTEEIVKGRPRKYARGTEKFWRVQINKMAAGHDDSDAQALHSRRPAVFDQTLVEAMDAKLPVPMNADHIDQHWIDSTRKVLDRSSEGVYMSPKGLRWDSFNRLSRVIIVKTPRLSSIDWNERGVTQPWQFLSSSASHSFPFRRYYPMLPATAPRILRTPFRSKRHVETRLESTEEKKRPGPRLGIFFEETVPDEKPSVGVEELYSFRGPVDLTMDSTDEDQNLPHHDTMERGMSSARSVLENLSTQRTQTSRRRGKGAARLSDTVIPDTTTPEGTGSIETHPTRSSRKRKLTEKAVQLMETSQGRRMRLFSEARSMASDDSSAIQAPDETAVSNQGLGLLAGIEAAAAASPSIHSSRGTQMLVRASPADVADTVSQSSTARTKPTTVRRAPTTGKRTAESAELDEEQPSAKPRDAKGANALCRKIVLELVKASTGAAPNDHVTLRRIAATRWQEAGEEDRPLSVTMKTALKSLTESGKLKSTTFMFRGKSGSMTTRSVIFLPSINRSSQLVEDVKQKIKEADPVDYVPPEWIAEAARIPLFNKDAPSRTPQIEDDDEELPARERRASPTNTTRRPAKRRRALSTVSVGTTDSNVGRTTRSGSSTNIAQAPAERRRAVSTTSVGTIDSSVGRTSRDGSSTNTVRTPTKRRRAASTTSVGTIDSNVGRPARSGPPKTPEAPPESAANGFLTLQVSALSSIPAVQLSLWRAECPVTALLSDASYANPWRPKGIAVKQRRRRRTIAEPQQPEQFVRWKDFPASLEDILSVPGLKLQFAQCYTAETAAMGPNWQYFACQLEGVRAWEDQKSDAALAKRSQYGFINHTVPEALYFEVDFPSTIQFEALVYFDAYGKQLEAPYPPTESWATFATALQASPEETSLIVGGEGVALQKMPPPPPPPEATGSGLRRTTRKPKPKKMPDNVFFDPSLEECFEQALDDAYEEPPPKRQKKIADSTKKTPKKALSKGLKPRSHPPPTTTPGSRRTRGDRWTQNMSESRMRRIVVSVIVVQTLAGGADGEIDWSIVLPLFPKSKELYLKITWETLSTRSVAQTKALTEEFQGKYLEALEAGKVPSVDFEDFIATDWSAIVEWALRKLSRPSFRQAADSEFDLSQSRDDLLEEYELAFEGPKRYHNVVSHSLAPVKEDVLKTTIFGIPKTLSAMLAPFSRIETTLTKNSDLHLAKSYALASILTPSTTFNGPLAHAKLSTLSSDPKTCERLLGEALFLLQSQNFIQRLPKKHHVEATHNDPSGMRSWEIHPSFFSRFESTSLVSPDMLRRAAEFKLSVLDPAFADGDIAFLEKAGDVSDGEVLAVLNLISQGHVRCRPGPDVPRTRYGTEHERLGYRTRGMNKSSTDFGVELHPTQSYPFGDTMAQGRSVPIPRRGADEERGRIPAWIDIHGNLNTPLWDIFVTGVLGLMSQLPGISSMDVSKAFGHALEVEEVEMILGWCEHGGFVRTDGKTAGWRTAEWWWLCIDGHEGEHA</sequence>
<feature type="compositionally biased region" description="Polar residues" evidence="6">
    <location>
        <begin position="1204"/>
        <end position="1228"/>
    </location>
</feature>
<dbReference type="GO" id="GO:0005634">
    <property type="term" value="C:nucleus"/>
    <property type="evidence" value="ECO:0007669"/>
    <property type="project" value="UniProtKB-SubCell"/>
</dbReference>
<keyword evidence="2" id="KW-0597">Phosphoprotein</keyword>
<keyword evidence="10" id="KW-1185">Reference proteome</keyword>
<accession>A0AA39CM53</accession>
<organism evidence="9 10">
    <name type="scientific">Cladophialophora chaetospira</name>
    <dbReference type="NCBI Taxonomy" id="386627"/>
    <lineage>
        <taxon>Eukaryota</taxon>
        <taxon>Fungi</taxon>
        <taxon>Dikarya</taxon>
        <taxon>Ascomycota</taxon>
        <taxon>Pezizomycotina</taxon>
        <taxon>Eurotiomycetes</taxon>
        <taxon>Chaetothyriomycetidae</taxon>
        <taxon>Chaetothyriales</taxon>
        <taxon>Herpotrichiellaceae</taxon>
        <taxon>Cladophialophora</taxon>
    </lineage>
</organism>
<dbReference type="InterPro" id="IPR044210">
    <property type="entry name" value="Tfc3-like"/>
</dbReference>
<keyword evidence="4" id="KW-0804">Transcription</keyword>
<feature type="region of interest" description="Disordered" evidence="6">
    <location>
        <begin position="864"/>
        <end position="913"/>
    </location>
</feature>
<dbReference type="InterPro" id="IPR046488">
    <property type="entry name" value="Sfc3/Tfc3_C"/>
</dbReference>
<proteinExistence type="predicted"/>
<feature type="region of interest" description="Disordered" evidence="6">
    <location>
        <begin position="988"/>
        <end position="1037"/>
    </location>
</feature>
<dbReference type="GO" id="GO:0042791">
    <property type="term" value="P:5S class rRNA transcription by RNA polymerase III"/>
    <property type="evidence" value="ECO:0007669"/>
    <property type="project" value="TreeGrafter"/>
</dbReference>
<evidence type="ECO:0000259" key="7">
    <source>
        <dbReference type="Pfam" id="PF04182"/>
    </source>
</evidence>
<feature type="compositionally biased region" description="Basic residues" evidence="6">
    <location>
        <begin position="1576"/>
        <end position="1590"/>
    </location>
</feature>
<comment type="subcellular location">
    <subcellularLocation>
        <location evidence="1">Nucleus</location>
    </subcellularLocation>
</comment>
<protein>
    <recommendedName>
        <fullName evidence="11">TFIIIC transcription initiation factor complex subunits Tfc3</fullName>
    </recommendedName>
</protein>
<feature type="region of interest" description="Disordered" evidence="6">
    <location>
        <begin position="1506"/>
        <end position="1543"/>
    </location>
</feature>
<dbReference type="Pfam" id="PF04182">
    <property type="entry name" value="B-block_TFIIIC"/>
    <property type="match status" value="1"/>
</dbReference>
<evidence type="ECO:0000313" key="10">
    <source>
        <dbReference type="Proteomes" id="UP001172673"/>
    </source>
</evidence>
<evidence type="ECO:0000259" key="8">
    <source>
        <dbReference type="Pfam" id="PF20222"/>
    </source>
</evidence>
<feature type="region of interest" description="Disordered" evidence="6">
    <location>
        <begin position="354"/>
        <end position="387"/>
    </location>
</feature>
<keyword evidence="3" id="KW-0238">DNA-binding</keyword>
<gene>
    <name evidence="9" type="ORF">H2200_002814</name>
</gene>
<feature type="compositionally biased region" description="Polar residues" evidence="6">
    <location>
        <begin position="1238"/>
        <end position="1265"/>
    </location>
</feature>
<feature type="domain" description="B-block binding subunit of TFIIIC" evidence="7">
    <location>
        <begin position="169"/>
        <end position="235"/>
    </location>
</feature>
<dbReference type="SUPFAM" id="SSF46785">
    <property type="entry name" value="Winged helix' DNA-binding domain"/>
    <property type="match status" value="1"/>
</dbReference>
<evidence type="ECO:0000256" key="4">
    <source>
        <dbReference type="ARBA" id="ARBA00023163"/>
    </source>
</evidence>
<dbReference type="GO" id="GO:0003677">
    <property type="term" value="F:DNA binding"/>
    <property type="evidence" value="ECO:0007669"/>
    <property type="project" value="UniProtKB-KW"/>
</dbReference>
<dbReference type="InterPro" id="IPR007309">
    <property type="entry name" value="TFIIIC_Bblock-bd"/>
</dbReference>
<reference evidence="9" key="1">
    <citation type="submission" date="2022-10" db="EMBL/GenBank/DDBJ databases">
        <title>Culturing micro-colonial fungi from biological soil crusts in the Mojave desert and describing Neophaeococcomyces mojavensis, and introducing the new genera and species Taxawa tesnikishii.</title>
        <authorList>
            <person name="Kurbessoian T."/>
            <person name="Stajich J.E."/>
        </authorList>
    </citation>
    <scope>NUCLEOTIDE SEQUENCE</scope>
    <source>
        <strain evidence="9">TK_41</strain>
    </source>
</reference>
<evidence type="ECO:0000256" key="2">
    <source>
        <dbReference type="ARBA" id="ARBA00022553"/>
    </source>
</evidence>